<organism evidence="4">
    <name type="scientific">Hymenolepis diminuta</name>
    <name type="common">Rat tapeworm</name>
    <dbReference type="NCBI Taxonomy" id="6216"/>
    <lineage>
        <taxon>Eukaryota</taxon>
        <taxon>Metazoa</taxon>
        <taxon>Spiralia</taxon>
        <taxon>Lophotrochozoa</taxon>
        <taxon>Platyhelminthes</taxon>
        <taxon>Cestoda</taxon>
        <taxon>Eucestoda</taxon>
        <taxon>Cyclophyllidea</taxon>
        <taxon>Hymenolepididae</taxon>
        <taxon>Hymenolepis</taxon>
    </lineage>
</organism>
<feature type="region of interest" description="Disordered" evidence="1">
    <location>
        <begin position="103"/>
        <end position="137"/>
    </location>
</feature>
<name>A0A0R3SFX6_HYMDI</name>
<reference evidence="2 3" key="2">
    <citation type="submission" date="2018-11" db="EMBL/GenBank/DDBJ databases">
        <authorList>
            <consortium name="Pathogen Informatics"/>
        </authorList>
    </citation>
    <scope>NUCLEOTIDE SEQUENCE [LARGE SCALE GENOMIC DNA]</scope>
</reference>
<evidence type="ECO:0000313" key="3">
    <source>
        <dbReference type="Proteomes" id="UP000274504"/>
    </source>
</evidence>
<evidence type="ECO:0000313" key="4">
    <source>
        <dbReference type="WBParaSite" id="HDID_0000377001-mRNA-1"/>
    </source>
</evidence>
<reference evidence="4" key="1">
    <citation type="submission" date="2017-02" db="UniProtKB">
        <authorList>
            <consortium name="WormBaseParasite"/>
        </authorList>
    </citation>
    <scope>IDENTIFICATION</scope>
</reference>
<dbReference type="AlphaFoldDB" id="A0A0R3SFX6"/>
<evidence type="ECO:0000256" key="1">
    <source>
        <dbReference type="SAM" id="MobiDB-lite"/>
    </source>
</evidence>
<sequence>MTTEADLAKLEISKNLLQMNFMRRTLIAKEKFAEPKAETFTPVVDIDFPLKSSIVKQLNKRYEIVSKWPEVHHLSCLRGTPFLGFRGSFGGFNHYFENLESERPIPTEPESASTKKVDNQSRKSNSKSQSKHKRKSHGMSSYFLIPIFPL</sequence>
<proteinExistence type="predicted"/>
<dbReference type="OrthoDB" id="6282549at2759"/>
<protein>
    <submittedName>
        <fullName evidence="2 4">Uncharacterized protein</fullName>
    </submittedName>
</protein>
<accession>A0A0R3SFX6</accession>
<dbReference type="Proteomes" id="UP000274504">
    <property type="component" value="Unassembled WGS sequence"/>
</dbReference>
<evidence type="ECO:0000313" key="2">
    <source>
        <dbReference type="EMBL" id="VDL38806.1"/>
    </source>
</evidence>
<gene>
    <name evidence="2" type="ORF">HDID_LOCUS3768</name>
</gene>
<dbReference type="WBParaSite" id="HDID_0000377001-mRNA-1">
    <property type="protein sequence ID" value="HDID_0000377001-mRNA-1"/>
    <property type="gene ID" value="HDID_0000377001"/>
</dbReference>
<dbReference type="EMBL" id="UYSG01001234">
    <property type="protein sequence ID" value="VDL38806.1"/>
    <property type="molecule type" value="Genomic_DNA"/>
</dbReference>